<evidence type="ECO:0000313" key="1">
    <source>
        <dbReference type="EMBL" id="ERM00303.1"/>
    </source>
</evidence>
<dbReference type="Gene3D" id="3.60.10.10">
    <property type="entry name" value="Endonuclease/exonuclease/phosphatase"/>
    <property type="match status" value="1"/>
</dbReference>
<name>U4V5I7_9HYPH</name>
<dbReference type="EMBL" id="ASXJ01000328">
    <property type="protein sequence ID" value="ERM00303.1"/>
    <property type="molecule type" value="Genomic_DNA"/>
</dbReference>
<proteinExistence type="predicted"/>
<evidence type="ECO:0000313" key="2">
    <source>
        <dbReference type="Proteomes" id="UP000016842"/>
    </source>
</evidence>
<gene>
    <name evidence="1" type="ORF">Q644_05670</name>
</gene>
<sequence>MNEAKALNTWAKGAIQPIMVMGDFNAGGDVSERGLHHIDAQIRLMQQSDGNTFYRDLTRQYVLNADQQTMRSVIQEAYVGQDIDTLSWKQWGDALSAAYKAGKNVGLQDETYAVANNTPVTMNVLKKQYMLLQTDAVREDFKPHDLNDGSTTWPSAGEDATNTWASWDRAKIDHFLVSRPFGKWYEIVDDPNDPYTGVIKDVKVTRPGRQPEAISDHEPVAHDFRWVGPQLQTYSENETSKTRLVWGGANAYGFAEKNKEFVLTRNNQRRDLYLARFRMPMANRF</sequence>
<reference evidence="1 2" key="1">
    <citation type="journal article" date="2014" name="FEMS Microbiol. Lett.">
        <title>Genome sequencing analysis reveals virulence-related gene content of Ochrobactrum intermedium strain 229E, a urease-positive strain isolated from the human gastric niche.</title>
        <authorList>
            <person name="Kulkarni G.J."/>
            <person name="Shetty S."/>
            <person name="Dharne M.S."/>
            <person name="Shouche Y.S."/>
        </authorList>
    </citation>
    <scope>NUCLEOTIDE SEQUENCE [LARGE SCALE GENOMIC DNA]</scope>
    <source>
        <strain evidence="1 2">229E</strain>
    </source>
</reference>
<evidence type="ECO:0008006" key="3">
    <source>
        <dbReference type="Google" id="ProtNLM"/>
    </source>
</evidence>
<dbReference type="InterPro" id="IPR036691">
    <property type="entry name" value="Endo/exonu/phosph_ase_sf"/>
</dbReference>
<accession>U4V5I7</accession>
<protein>
    <recommendedName>
        <fullName evidence="3">Endonuclease/exonuclease/phosphatase domain-containing protein</fullName>
    </recommendedName>
</protein>
<organism evidence="1 2">
    <name type="scientific">Brucella intermedia 229E</name>
    <dbReference type="NCBI Taxonomy" id="1337887"/>
    <lineage>
        <taxon>Bacteria</taxon>
        <taxon>Pseudomonadati</taxon>
        <taxon>Pseudomonadota</taxon>
        <taxon>Alphaproteobacteria</taxon>
        <taxon>Hyphomicrobiales</taxon>
        <taxon>Brucellaceae</taxon>
        <taxon>Brucella/Ochrobactrum group</taxon>
        <taxon>Brucella</taxon>
    </lineage>
</organism>
<dbReference type="AlphaFoldDB" id="U4V5I7"/>
<dbReference type="PATRIC" id="fig|1337887.3.peg.4518"/>
<dbReference type="Proteomes" id="UP000016842">
    <property type="component" value="Unassembled WGS sequence"/>
</dbReference>
<dbReference type="SUPFAM" id="SSF56219">
    <property type="entry name" value="DNase I-like"/>
    <property type="match status" value="1"/>
</dbReference>
<comment type="caution">
    <text evidence="1">The sequence shown here is derived from an EMBL/GenBank/DDBJ whole genome shotgun (WGS) entry which is preliminary data.</text>
</comment>